<evidence type="ECO:0000313" key="2">
    <source>
        <dbReference type="Proteomes" id="UP000077755"/>
    </source>
</evidence>
<gene>
    <name evidence="1" type="ORF">DCAR_0102153</name>
</gene>
<sequence length="106" mass="12426">MLRTFCSRVITVRGRIEFQTAPTDHNCRHNSLRITQTYVKVNQEEWNCWGFEHRTQHISSANRRRPVGAHHLVLRAATTKDPNWLSDQGAKEYLLIKLGRHYSCPL</sequence>
<accession>A0AAF1AK13</accession>
<reference evidence="1" key="1">
    <citation type="journal article" date="2016" name="Nat. Genet.">
        <title>A high-quality carrot genome assembly provides new insights into carotenoid accumulation and asterid genome evolution.</title>
        <authorList>
            <person name="Iorizzo M."/>
            <person name="Ellison S."/>
            <person name="Senalik D."/>
            <person name="Zeng P."/>
            <person name="Satapoomin P."/>
            <person name="Huang J."/>
            <person name="Bowman M."/>
            <person name="Iovene M."/>
            <person name="Sanseverino W."/>
            <person name="Cavagnaro P."/>
            <person name="Yildiz M."/>
            <person name="Macko-Podgorni A."/>
            <person name="Moranska E."/>
            <person name="Grzebelus E."/>
            <person name="Grzebelus D."/>
            <person name="Ashrafi H."/>
            <person name="Zheng Z."/>
            <person name="Cheng S."/>
            <person name="Spooner D."/>
            <person name="Van Deynze A."/>
            <person name="Simon P."/>
        </authorList>
    </citation>
    <scope>NUCLEOTIDE SEQUENCE</scope>
    <source>
        <tissue evidence="1">Leaf</tissue>
    </source>
</reference>
<proteinExistence type="predicted"/>
<dbReference type="EMBL" id="CP093343">
    <property type="protein sequence ID" value="WOG82980.1"/>
    <property type="molecule type" value="Genomic_DNA"/>
</dbReference>
<reference evidence="1" key="2">
    <citation type="submission" date="2022-03" db="EMBL/GenBank/DDBJ databases">
        <title>Draft title - Genomic analysis of global carrot germplasm unveils the trajectory of domestication and the origin of high carotenoid orange carrot.</title>
        <authorList>
            <person name="Iorizzo M."/>
            <person name="Ellison S."/>
            <person name="Senalik D."/>
            <person name="Macko-Podgorni A."/>
            <person name="Grzebelus D."/>
            <person name="Bostan H."/>
            <person name="Rolling W."/>
            <person name="Curaba J."/>
            <person name="Simon P."/>
        </authorList>
    </citation>
    <scope>NUCLEOTIDE SEQUENCE</scope>
    <source>
        <tissue evidence="1">Leaf</tissue>
    </source>
</reference>
<evidence type="ECO:0000313" key="1">
    <source>
        <dbReference type="EMBL" id="WOG82980.1"/>
    </source>
</evidence>
<protein>
    <submittedName>
        <fullName evidence="1">Uncharacterized protein</fullName>
    </submittedName>
</protein>
<organism evidence="1 2">
    <name type="scientific">Daucus carota subsp. sativus</name>
    <name type="common">Carrot</name>
    <dbReference type="NCBI Taxonomy" id="79200"/>
    <lineage>
        <taxon>Eukaryota</taxon>
        <taxon>Viridiplantae</taxon>
        <taxon>Streptophyta</taxon>
        <taxon>Embryophyta</taxon>
        <taxon>Tracheophyta</taxon>
        <taxon>Spermatophyta</taxon>
        <taxon>Magnoliopsida</taxon>
        <taxon>eudicotyledons</taxon>
        <taxon>Gunneridae</taxon>
        <taxon>Pentapetalae</taxon>
        <taxon>asterids</taxon>
        <taxon>campanulids</taxon>
        <taxon>Apiales</taxon>
        <taxon>Apiaceae</taxon>
        <taxon>Apioideae</taxon>
        <taxon>Scandiceae</taxon>
        <taxon>Daucinae</taxon>
        <taxon>Daucus</taxon>
        <taxon>Daucus sect. Daucus</taxon>
    </lineage>
</organism>
<dbReference type="AlphaFoldDB" id="A0AAF1AK13"/>
<dbReference type="Proteomes" id="UP000077755">
    <property type="component" value="Chromosome 1"/>
</dbReference>
<keyword evidence="2" id="KW-1185">Reference proteome</keyword>
<name>A0AAF1AK13_DAUCS</name>